<dbReference type="GO" id="GO:0000271">
    <property type="term" value="P:polysaccharide biosynthetic process"/>
    <property type="evidence" value="ECO:0007669"/>
    <property type="project" value="InterPro"/>
</dbReference>
<evidence type="ECO:0000313" key="7">
    <source>
        <dbReference type="EMBL" id="RKR93620.1"/>
    </source>
</evidence>
<reference evidence="7 8" key="1">
    <citation type="submission" date="2018-10" db="EMBL/GenBank/DDBJ databases">
        <title>Sequencing the genomes of 1000 actinobacteria strains.</title>
        <authorList>
            <person name="Klenk H.-P."/>
        </authorList>
    </citation>
    <scope>NUCLEOTIDE SEQUENCE [LARGE SCALE GENOMIC DNA]</scope>
    <source>
        <strain evidence="7 8">DSM 44343</strain>
    </source>
</reference>
<feature type="transmembrane region" description="Helical" evidence="5">
    <location>
        <begin position="53"/>
        <end position="72"/>
    </location>
</feature>
<keyword evidence="3 5" id="KW-1133">Transmembrane helix</keyword>
<dbReference type="Pfam" id="PF04138">
    <property type="entry name" value="GtrA_DPMS_TM"/>
    <property type="match status" value="1"/>
</dbReference>
<feature type="transmembrane region" description="Helical" evidence="5">
    <location>
        <begin position="150"/>
        <end position="168"/>
    </location>
</feature>
<evidence type="ECO:0000313" key="8">
    <source>
        <dbReference type="Proteomes" id="UP000274762"/>
    </source>
</evidence>
<name>A0A495JXE3_WILMA</name>
<dbReference type="Proteomes" id="UP000274762">
    <property type="component" value="Unassembled WGS sequence"/>
</dbReference>
<evidence type="ECO:0000256" key="1">
    <source>
        <dbReference type="ARBA" id="ARBA00004141"/>
    </source>
</evidence>
<organism evidence="7 8">
    <name type="scientific">Williamsia marianensis</name>
    <dbReference type="NCBI Taxonomy" id="85044"/>
    <lineage>
        <taxon>Bacteria</taxon>
        <taxon>Bacillati</taxon>
        <taxon>Actinomycetota</taxon>
        <taxon>Actinomycetes</taxon>
        <taxon>Mycobacteriales</taxon>
        <taxon>Nocardiaceae</taxon>
        <taxon>Williamsia</taxon>
    </lineage>
</organism>
<sequence length="188" mass="20661">MPITQFSRVSHIVGGVTVGPVPGDQIETAPAETDPAERRTIVDFLRRPVSVQVLRFCAVGIACTTAYALMYLSFHPLIGAQAANFVAMLIAAVLNTGANRAFTFRLRGQRMILLHHVQGIAVFAFGWSLSAFSLFVLHQISEHPSSKLELALLMLVNLIATAVRFFTFRHVFSRALARQLEAGGQRTR</sequence>
<comment type="caution">
    <text evidence="7">The sequence shown here is derived from an EMBL/GenBank/DDBJ whole genome shotgun (WGS) entry which is preliminary data.</text>
</comment>
<evidence type="ECO:0000259" key="6">
    <source>
        <dbReference type="Pfam" id="PF04138"/>
    </source>
</evidence>
<protein>
    <submittedName>
        <fullName evidence="7">Putative flippase GtrA</fullName>
    </submittedName>
</protein>
<feature type="transmembrane region" description="Helical" evidence="5">
    <location>
        <begin position="78"/>
        <end position="98"/>
    </location>
</feature>
<evidence type="ECO:0000256" key="3">
    <source>
        <dbReference type="ARBA" id="ARBA00022989"/>
    </source>
</evidence>
<proteinExistence type="predicted"/>
<feature type="domain" description="GtrA/DPMS transmembrane" evidence="6">
    <location>
        <begin position="55"/>
        <end position="171"/>
    </location>
</feature>
<keyword evidence="2 5" id="KW-0812">Transmembrane</keyword>
<accession>A0A495JXE3</accession>
<evidence type="ECO:0000256" key="5">
    <source>
        <dbReference type="SAM" id="Phobius"/>
    </source>
</evidence>
<dbReference type="GO" id="GO:0016020">
    <property type="term" value="C:membrane"/>
    <property type="evidence" value="ECO:0007669"/>
    <property type="project" value="UniProtKB-SubCell"/>
</dbReference>
<dbReference type="AlphaFoldDB" id="A0A495JXE3"/>
<gene>
    <name evidence="7" type="ORF">DFJ75_0404</name>
</gene>
<dbReference type="InterPro" id="IPR007267">
    <property type="entry name" value="GtrA_DPMS_TM"/>
</dbReference>
<feature type="transmembrane region" description="Helical" evidence="5">
    <location>
        <begin position="119"/>
        <end position="138"/>
    </location>
</feature>
<comment type="subcellular location">
    <subcellularLocation>
        <location evidence="1">Membrane</location>
        <topology evidence="1">Multi-pass membrane protein</topology>
    </subcellularLocation>
</comment>
<evidence type="ECO:0000256" key="2">
    <source>
        <dbReference type="ARBA" id="ARBA00022692"/>
    </source>
</evidence>
<dbReference type="EMBL" id="RBKV01000001">
    <property type="protein sequence ID" value="RKR93620.1"/>
    <property type="molecule type" value="Genomic_DNA"/>
</dbReference>
<evidence type="ECO:0000256" key="4">
    <source>
        <dbReference type="ARBA" id="ARBA00023136"/>
    </source>
</evidence>
<keyword evidence="4 5" id="KW-0472">Membrane</keyword>